<keyword evidence="2" id="KW-0812">Transmembrane</keyword>
<gene>
    <name evidence="3" type="ORF">OQ252_10835</name>
</gene>
<keyword evidence="4" id="KW-1185">Reference proteome</keyword>
<comment type="caution">
    <text evidence="3">The sequence shown here is derived from an EMBL/GenBank/DDBJ whole genome shotgun (WGS) entry which is preliminary data.</text>
</comment>
<dbReference type="RefSeq" id="WP_166122671.1">
    <property type="nucleotide sequence ID" value="NZ_JAPIUX010000016.1"/>
</dbReference>
<reference evidence="3 4" key="1">
    <citation type="submission" date="2022-11" db="EMBL/GenBank/DDBJ databases">
        <title>Genome sequencing of Acetobacter type strain.</title>
        <authorList>
            <person name="Heo J."/>
            <person name="Lee D."/>
            <person name="Han B.-H."/>
            <person name="Hong S.-B."/>
            <person name="Kwon S.-W."/>
        </authorList>
    </citation>
    <scope>NUCLEOTIDE SEQUENCE [LARGE SCALE GENOMIC DNA]</scope>
    <source>
        <strain evidence="3 4">KACC 21251</strain>
    </source>
</reference>
<protein>
    <submittedName>
        <fullName evidence="3">Uncharacterized protein</fullName>
    </submittedName>
</protein>
<evidence type="ECO:0000313" key="4">
    <source>
        <dbReference type="Proteomes" id="UP001526446"/>
    </source>
</evidence>
<dbReference type="Proteomes" id="UP001526446">
    <property type="component" value="Unassembled WGS sequence"/>
</dbReference>
<accession>A0ABT3Q9G4</accession>
<organism evidence="3 4">
    <name type="scientific">Acetobacter farinalis</name>
    <dbReference type="NCBI Taxonomy" id="1260984"/>
    <lineage>
        <taxon>Bacteria</taxon>
        <taxon>Pseudomonadati</taxon>
        <taxon>Pseudomonadota</taxon>
        <taxon>Alphaproteobacteria</taxon>
        <taxon>Acetobacterales</taxon>
        <taxon>Acetobacteraceae</taxon>
        <taxon>Acetobacter</taxon>
    </lineage>
</organism>
<evidence type="ECO:0000256" key="1">
    <source>
        <dbReference type="SAM" id="MobiDB-lite"/>
    </source>
</evidence>
<dbReference type="EMBL" id="JAPIUX010000016">
    <property type="protein sequence ID" value="MCX2561886.1"/>
    <property type="molecule type" value="Genomic_DNA"/>
</dbReference>
<name>A0ABT3Q9G4_9PROT</name>
<dbReference type="Pfam" id="PF16937">
    <property type="entry name" value="T3SS_HrpK1"/>
    <property type="match status" value="1"/>
</dbReference>
<keyword evidence="2" id="KW-1133">Transmembrane helix</keyword>
<feature type="region of interest" description="Disordered" evidence="1">
    <location>
        <begin position="590"/>
        <end position="675"/>
    </location>
</feature>
<evidence type="ECO:0000256" key="2">
    <source>
        <dbReference type="SAM" id="Phobius"/>
    </source>
</evidence>
<dbReference type="InterPro" id="IPR031613">
    <property type="entry name" value="HrpK"/>
</dbReference>
<evidence type="ECO:0000313" key="3">
    <source>
        <dbReference type="EMBL" id="MCX2561886.1"/>
    </source>
</evidence>
<proteinExistence type="predicted"/>
<keyword evidence="2" id="KW-0472">Membrane</keyword>
<sequence>MSDQDADSYVDSSKYAKNYSEWDQLTAGSSDSGDQGKDIGRQYAAVQLLADNWQKWGLHDAHIDFSDPSTWSKLPPEAQKTLKVISRSPSMISALENTGAKGKKSTGVITLSQVKDFVKKSNSDLKTAMSSLKSYEKKNPDAGAMSLTLVRQAALVMANQTLIAGAGEQMQAGAADQRQDNSGIHKDNLAAVASDKGLGSALNEAANVMSQNAIFSGLDVAGNGPGGTGADGAVGRGNLVDWIKSEAPTSDSSFLSYLSENAIKQSLPDIDSKKIGKDIFENPQNYDAATKAAVLNQLENDESVMESGKSQGLWSGKMAKSKGLSSNYKSELADLQSKIKQLQSDSDVQKFEKTAESDGLKSIADSDPTLKAQISSYYNTSELTGASLNSDLNAKDSKGNGVSIGTGLQNFVSQTHTLDGLLGKSGADATNLTDILNKSGDKNEIEQAYSNEILNKDTLTTALQGVSTPDAMAQIISNYQDDNSAFSSVLGSDYTQKYTSQIQSNVQSAISDAENNIEETTNFLNAFCDDNGKASDSKIKAYVENAQAQNPEAFNATTAGSVIKEIKKIVDLVRQGYKINDAIEKYEKAKKDKNGAAEDPIENPAGGGEEGQAAVNPEDGAGNQAPVNPEDGAGNQAPVNPEDGAGNQVEGNPEGEEGTAPAADNGAGGKNGGLTSWIPSPDTVYSNGALHLTSSGLSAGVLAASIVQYAAGSRTATGRAGLAASSMQFVGGTAEGSSKLLKSILKKQAKKIKASIEEQGGAENADDATKAKKAANDAWTKGSAWGEVAGKELGAAGGIASGVMSLMSGVKDLKDGDKVDGGLNITTGSLDTLSGIAGAADGAVSAADAAGVSVGIAAGVAGTVAGLASGIAAGAGLIIGLVELIIQQVKKKKEEHNYFNQLSNLSDYGIDGSSESTKSKKS</sequence>
<feature type="transmembrane region" description="Helical" evidence="2">
    <location>
        <begin position="864"/>
        <end position="886"/>
    </location>
</feature>